<keyword evidence="1" id="KW-0677">Repeat</keyword>
<evidence type="ECO:0000313" key="6">
    <source>
        <dbReference type="Proteomes" id="UP000271974"/>
    </source>
</evidence>
<dbReference type="Proteomes" id="UP000271974">
    <property type="component" value="Unassembled WGS sequence"/>
</dbReference>
<dbReference type="InterPro" id="IPR001496">
    <property type="entry name" value="SOCS_box"/>
</dbReference>
<dbReference type="CDD" id="cd03716">
    <property type="entry name" value="SOCS_ASB_like"/>
    <property type="match status" value="1"/>
</dbReference>
<feature type="repeat" description="ANK" evidence="3">
    <location>
        <begin position="145"/>
        <end position="177"/>
    </location>
</feature>
<evidence type="ECO:0000256" key="1">
    <source>
        <dbReference type="ARBA" id="ARBA00022737"/>
    </source>
</evidence>
<reference evidence="5 6" key="1">
    <citation type="submission" date="2019-01" db="EMBL/GenBank/DDBJ databases">
        <title>A draft genome assembly of the solar-powered sea slug Elysia chlorotica.</title>
        <authorList>
            <person name="Cai H."/>
            <person name="Li Q."/>
            <person name="Fang X."/>
            <person name="Li J."/>
            <person name="Curtis N.E."/>
            <person name="Altenburger A."/>
            <person name="Shibata T."/>
            <person name="Feng M."/>
            <person name="Maeda T."/>
            <person name="Schwartz J.A."/>
            <person name="Shigenobu S."/>
            <person name="Lundholm N."/>
            <person name="Nishiyama T."/>
            <person name="Yang H."/>
            <person name="Hasebe M."/>
            <person name="Li S."/>
            <person name="Pierce S.K."/>
            <person name="Wang J."/>
        </authorList>
    </citation>
    <scope>NUCLEOTIDE SEQUENCE [LARGE SCALE GENOMIC DNA]</scope>
    <source>
        <strain evidence="5">EC2010</strain>
        <tissue evidence="5">Whole organism of an adult</tissue>
    </source>
</reference>
<feature type="repeat" description="ANK" evidence="3">
    <location>
        <begin position="80"/>
        <end position="111"/>
    </location>
</feature>
<evidence type="ECO:0000256" key="2">
    <source>
        <dbReference type="ARBA" id="ARBA00023043"/>
    </source>
</evidence>
<evidence type="ECO:0000259" key="4">
    <source>
        <dbReference type="PROSITE" id="PS50225"/>
    </source>
</evidence>
<comment type="caution">
    <text evidence="5">The sequence shown here is derived from an EMBL/GenBank/DDBJ whole genome shotgun (WGS) entry which is preliminary data.</text>
</comment>
<dbReference type="SUPFAM" id="SSF158235">
    <property type="entry name" value="SOCS box-like"/>
    <property type="match status" value="1"/>
</dbReference>
<dbReference type="PROSITE" id="PS50297">
    <property type="entry name" value="ANK_REP_REGION"/>
    <property type="match status" value="3"/>
</dbReference>
<dbReference type="FunFam" id="1.10.750.20:FF:000001">
    <property type="entry name" value="Ankyrin repeat and SOCS box containing 1"/>
    <property type="match status" value="1"/>
</dbReference>
<dbReference type="GO" id="GO:0035556">
    <property type="term" value="P:intracellular signal transduction"/>
    <property type="evidence" value="ECO:0007669"/>
    <property type="project" value="InterPro"/>
</dbReference>
<accession>A0A3S0ZYA2</accession>
<feature type="repeat" description="ANK" evidence="3">
    <location>
        <begin position="112"/>
        <end position="144"/>
    </location>
</feature>
<dbReference type="Gene3D" id="1.10.750.20">
    <property type="entry name" value="SOCS box"/>
    <property type="match status" value="1"/>
</dbReference>
<feature type="domain" description="SOCS box" evidence="4">
    <location>
        <begin position="242"/>
        <end position="281"/>
    </location>
</feature>
<dbReference type="SMART" id="SM00969">
    <property type="entry name" value="SOCS_box"/>
    <property type="match status" value="1"/>
</dbReference>
<dbReference type="PROSITE" id="PS50088">
    <property type="entry name" value="ANK_REPEAT"/>
    <property type="match status" value="4"/>
</dbReference>
<dbReference type="Pfam" id="PF13637">
    <property type="entry name" value="Ank_4"/>
    <property type="match status" value="1"/>
</dbReference>
<dbReference type="Pfam" id="PF07525">
    <property type="entry name" value="SOCS_box"/>
    <property type="match status" value="1"/>
</dbReference>
<dbReference type="PRINTS" id="PR01415">
    <property type="entry name" value="ANKYRIN"/>
</dbReference>
<dbReference type="InterPro" id="IPR002110">
    <property type="entry name" value="Ankyrin_rpt"/>
</dbReference>
<dbReference type="PANTHER" id="PTHR24134:SF9">
    <property type="entry name" value="ANKYRIN REPEAT AND SOCS BOX PROTEIN 8"/>
    <property type="match status" value="1"/>
</dbReference>
<dbReference type="SUPFAM" id="SSF48403">
    <property type="entry name" value="Ankyrin repeat"/>
    <property type="match status" value="1"/>
</dbReference>
<gene>
    <name evidence="5" type="ORF">EGW08_003193</name>
</gene>
<proteinExistence type="predicted"/>
<dbReference type="EMBL" id="RQTK01000068">
    <property type="protein sequence ID" value="RUS89022.1"/>
    <property type="molecule type" value="Genomic_DNA"/>
</dbReference>
<dbReference type="OrthoDB" id="10258888at2759"/>
<dbReference type="PANTHER" id="PTHR24134">
    <property type="entry name" value="ANKYRIN REPEAT-CONTAINING PROTEIN DDB_G0279043"/>
    <property type="match status" value="1"/>
</dbReference>
<name>A0A3S0ZYA2_ELYCH</name>
<dbReference type="InterPro" id="IPR036036">
    <property type="entry name" value="SOCS_box-like_dom_sf"/>
</dbReference>
<feature type="repeat" description="ANK" evidence="3">
    <location>
        <begin position="51"/>
        <end position="79"/>
    </location>
</feature>
<protein>
    <recommendedName>
        <fullName evidence="4">SOCS box domain-containing protein</fullName>
    </recommendedName>
</protein>
<dbReference type="PROSITE" id="PS50225">
    <property type="entry name" value="SOCS"/>
    <property type="match status" value="1"/>
</dbReference>
<dbReference type="SMART" id="SM00253">
    <property type="entry name" value="SOCS"/>
    <property type="match status" value="1"/>
</dbReference>
<dbReference type="AlphaFoldDB" id="A0A3S0ZYA2"/>
<dbReference type="Pfam" id="PF12796">
    <property type="entry name" value="Ank_2"/>
    <property type="match status" value="1"/>
</dbReference>
<dbReference type="Gene3D" id="1.25.40.20">
    <property type="entry name" value="Ankyrin repeat-containing domain"/>
    <property type="match status" value="2"/>
</dbReference>
<dbReference type="SMART" id="SM00248">
    <property type="entry name" value="ANK"/>
    <property type="match status" value="6"/>
</dbReference>
<sequence>MELRAQEKHYRLSDRLIRAISHWQLTDKDDDIEELIDAGADINRVHGTLLPLHCACMVGDSEVVTLLLEKGAKVDAVDGYGRTAIHYAAERDEICLEILLEHGASIDSGDGNKDTALHWASYKNNVPCVSLLLCHGANVNARDFNNDTPVSWAACKGNLDVIRILLDYNADPDIRSFLGSTALQRSIAVQVSGLNTAQDNECLLLLVRASGRLDLGQREQPRSAALGSHVNAVLTNLRPIFRNARSLLDLCRRQIRRSLGQVYLPKVVQSLPIPSSLQEFILLREDTALLELESLN</sequence>
<keyword evidence="2 3" id="KW-0040">ANK repeat</keyword>
<evidence type="ECO:0000313" key="5">
    <source>
        <dbReference type="EMBL" id="RUS89022.1"/>
    </source>
</evidence>
<dbReference type="InterPro" id="IPR036770">
    <property type="entry name" value="Ankyrin_rpt-contain_sf"/>
</dbReference>
<dbReference type="STRING" id="188477.A0A3S0ZYA2"/>
<keyword evidence="6" id="KW-1185">Reference proteome</keyword>
<organism evidence="5 6">
    <name type="scientific">Elysia chlorotica</name>
    <name type="common">Eastern emerald elysia</name>
    <name type="synonym">Sea slug</name>
    <dbReference type="NCBI Taxonomy" id="188477"/>
    <lineage>
        <taxon>Eukaryota</taxon>
        <taxon>Metazoa</taxon>
        <taxon>Spiralia</taxon>
        <taxon>Lophotrochozoa</taxon>
        <taxon>Mollusca</taxon>
        <taxon>Gastropoda</taxon>
        <taxon>Heterobranchia</taxon>
        <taxon>Euthyneura</taxon>
        <taxon>Panpulmonata</taxon>
        <taxon>Sacoglossa</taxon>
        <taxon>Placobranchoidea</taxon>
        <taxon>Plakobranchidae</taxon>
        <taxon>Elysia</taxon>
    </lineage>
</organism>
<evidence type="ECO:0000256" key="3">
    <source>
        <dbReference type="PROSITE-ProRule" id="PRU00023"/>
    </source>
</evidence>